<keyword evidence="18" id="KW-1185">Reference proteome</keyword>
<comment type="similarity">
    <text evidence="3">Belongs to the major facilitator superfamily.</text>
</comment>
<dbReference type="InterPro" id="IPR011701">
    <property type="entry name" value="MFS"/>
</dbReference>
<reference evidence="17 18" key="1">
    <citation type="submission" date="2017-05" db="EMBL/GenBank/DDBJ databases">
        <title>Genome sequence for an aflatoxigenic pathogen of Argentinian peanut, Aspergillus arachidicola.</title>
        <authorList>
            <person name="Moore G."/>
            <person name="Beltz S.B."/>
            <person name="Mack B.M."/>
        </authorList>
    </citation>
    <scope>NUCLEOTIDE SEQUENCE [LARGE SCALE GENOMIC DNA]</scope>
    <source>
        <strain evidence="17 18">CBS 117610</strain>
    </source>
</reference>
<dbReference type="EMBL" id="NEXV01000096">
    <property type="protein sequence ID" value="PIG88725.1"/>
    <property type="molecule type" value="Genomic_DNA"/>
</dbReference>
<protein>
    <submittedName>
        <fullName evidence="17">Siderochrome-iron transporter</fullName>
    </submittedName>
</protein>
<dbReference type="Pfam" id="PF04828">
    <property type="entry name" value="GFA"/>
    <property type="match status" value="1"/>
</dbReference>
<organism evidence="17 18">
    <name type="scientific">Aspergillus arachidicola</name>
    <dbReference type="NCBI Taxonomy" id="656916"/>
    <lineage>
        <taxon>Eukaryota</taxon>
        <taxon>Fungi</taxon>
        <taxon>Dikarya</taxon>
        <taxon>Ascomycota</taxon>
        <taxon>Pezizomycotina</taxon>
        <taxon>Eurotiomycetes</taxon>
        <taxon>Eurotiomycetidae</taxon>
        <taxon>Eurotiales</taxon>
        <taxon>Aspergillaceae</taxon>
        <taxon>Aspergillus</taxon>
        <taxon>Aspergillus subgen. Circumdati</taxon>
    </lineage>
</organism>
<dbReference type="SUPFAM" id="SSF103473">
    <property type="entry name" value="MFS general substrate transporter"/>
    <property type="match status" value="1"/>
</dbReference>
<dbReference type="GO" id="GO:0005886">
    <property type="term" value="C:plasma membrane"/>
    <property type="evidence" value="ECO:0007669"/>
    <property type="project" value="TreeGrafter"/>
</dbReference>
<keyword evidence="11" id="KW-0406">Ion transport</keyword>
<accession>A0A2G7G804</accession>
<sequence>MASKSLTGACLCGKITYRVDLPADAPSPKVALCHCEDCKRNTGAPFSSNLIVPKPSHTYTAGTPKIYAHPSGSLGNELQRHFCGDCGSPLATQLGGRGTVTVKTGTLDAESRGDLGLALEIFYKHLDFPNNCHLFLRPVTTTSLHLPSSGKPDSNMAPPTATETAPPITLQARESTQEAGAEKAKVKMNIPRPPVFEDKMKEREYLKGRLAAAFRIFGKNGYDEGVAGHITLRDPVDPSTFWVNPFGVAFSQIKASDLILVNHAGEVIDGGPCRLLNAAAFMIHSAIHAARPDVNCAAHSHSLHGRAFCSLGRPLDIITQDACAFYNDHVVYKQFNGIVLAEEEGKNIAAALGDKKAALLQNHGLLTVGNTIEETVFWFVSLEKCCYAQLLADAAAAGRGGQTIKVDDADAAFTYKSVGTPLAGYFSAKPLFDVIHEETKGSYLNYTYLESISRLPLVLHGCNRRQHAGYLEKVFHPSGNDDASSPSSLYNEKCGELEINVTESSPPKATGAVKIEAVEAVGGRKGRYLLYIGLVLVMVIFELDNSTVGTYRNFATSDFKHLSVLATLNTAASIITAVSKPPIAKVSDVLGRAEAYIFTITCYILSYILCASSKTFNIYAGGYVFYSVGQAGTAILNSTVVSDISSMRWRGFVYNILYIPFLITPWVSAFIVDSVVNGIGWRWGIGMFAILMPFCASFIIVTLLVFERRAKRSGLILTEKLNLFTFCSRIDLGGIVLLSGGFALVLIPITLAATTSDCWKTPWVVVLIVLGAIALACLYPYEKYFARHPVVPTHYFRTLSVVVSMALACVDNIGFGTTQTYLYVWSMVSHNFSPRDAQFLNYTNSVMQALVGMGTGLLMYRLRSYKWIGVVGAAIRMVGYGVMVRLRKNESSVAELFIVQLIQGAGSGMIETIVIVAAQISVSHAELAQVTSLILLGSFLGNGIGSAIAGAIYSNQLRDRLRLHLGHSVDEATVVRLYNSITDTLPTWGTAERNAVNRAYSDVMGYITIAALALSAPVVILSLLIPNKRLGDGHNLVQDNQSNDSRTSDETLVDEKACTR</sequence>
<evidence type="ECO:0000256" key="9">
    <source>
        <dbReference type="ARBA" id="ARBA00022989"/>
    </source>
</evidence>
<dbReference type="STRING" id="656916.A0A2G7G804"/>
<comment type="caution">
    <text evidence="17">The sequence shown here is derived from an EMBL/GenBank/DDBJ whole genome shotgun (WGS) entry which is preliminary data.</text>
</comment>
<dbReference type="FunFam" id="1.20.1250.20:FF:000611">
    <property type="entry name" value="Siderochrome-iron transporter MirC"/>
    <property type="match status" value="1"/>
</dbReference>
<keyword evidence="12 14" id="KW-0472">Membrane</keyword>
<keyword evidence="4" id="KW-0813">Transport</keyword>
<dbReference type="Pfam" id="PF00596">
    <property type="entry name" value="Aldolase_II"/>
    <property type="match status" value="1"/>
</dbReference>
<dbReference type="InterPro" id="IPR001303">
    <property type="entry name" value="Aldolase_II/adducin_N"/>
</dbReference>
<dbReference type="GO" id="GO:0016846">
    <property type="term" value="F:carbon-sulfur lyase activity"/>
    <property type="evidence" value="ECO:0007669"/>
    <property type="project" value="InterPro"/>
</dbReference>
<comment type="subcellular location">
    <subcellularLocation>
        <location evidence="1">Membrane</location>
        <topology evidence="1">Multi-pass membrane protein</topology>
    </subcellularLocation>
</comment>
<dbReference type="PROSITE" id="PS50850">
    <property type="entry name" value="MFS"/>
    <property type="match status" value="1"/>
</dbReference>
<evidence type="ECO:0000256" key="11">
    <source>
        <dbReference type="ARBA" id="ARBA00023065"/>
    </source>
</evidence>
<gene>
    <name evidence="17" type="ORF">AARAC_000541</name>
</gene>
<feature type="transmembrane region" description="Helical" evidence="14">
    <location>
        <begin position="528"/>
        <end position="543"/>
    </location>
</feature>
<dbReference type="FunFam" id="3.40.225.10:FF:000009">
    <property type="entry name" value="Class II aldolase/adducin N-terminal"/>
    <property type="match status" value="1"/>
</dbReference>
<keyword evidence="5" id="KW-0410">Iron transport</keyword>
<evidence type="ECO:0000256" key="4">
    <source>
        <dbReference type="ARBA" id="ARBA00022448"/>
    </source>
</evidence>
<feature type="transmembrane region" description="Helical" evidence="14">
    <location>
        <begin position="930"/>
        <end position="953"/>
    </location>
</feature>
<feature type="transmembrane region" description="Helical" evidence="14">
    <location>
        <begin position="867"/>
        <end position="884"/>
    </location>
</feature>
<evidence type="ECO:0000256" key="14">
    <source>
        <dbReference type="SAM" id="Phobius"/>
    </source>
</evidence>
<dbReference type="AlphaFoldDB" id="A0A2G7G804"/>
<dbReference type="GO" id="GO:0046872">
    <property type="term" value="F:metal ion binding"/>
    <property type="evidence" value="ECO:0007669"/>
    <property type="project" value="UniProtKB-KW"/>
</dbReference>
<evidence type="ECO:0000256" key="7">
    <source>
        <dbReference type="ARBA" id="ARBA00022723"/>
    </source>
</evidence>
<evidence type="ECO:0000256" key="2">
    <source>
        <dbReference type="ARBA" id="ARBA00005495"/>
    </source>
</evidence>
<keyword evidence="9 14" id="KW-1133">Transmembrane helix</keyword>
<feature type="region of interest" description="Disordered" evidence="13">
    <location>
        <begin position="1036"/>
        <end position="1060"/>
    </location>
</feature>
<feature type="transmembrane region" description="Helical" evidence="14">
    <location>
        <begin position="726"/>
        <end position="751"/>
    </location>
</feature>
<evidence type="ECO:0000259" key="15">
    <source>
        <dbReference type="PROSITE" id="PS50850"/>
    </source>
</evidence>
<evidence type="ECO:0000256" key="13">
    <source>
        <dbReference type="SAM" id="MobiDB-lite"/>
    </source>
</evidence>
<dbReference type="Gene3D" id="3.40.225.10">
    <property type="entry name" value="Class II aldolase/adducin N-terminal domain"/>
    <property type="match status" value="1"/>
</dbReference>
<feature type="compositionally biased region" description="Basic and acidic residues" evidence="13">
    <location>
        <begin position="1046"/>
        <end position="1060"/>
    </location>
</feature>
<dbReference type="InterPro" id="IPR011057">
    <property type="entry name" value="Mss4-like_sf"/>
</dbReference>
<evidence type="ECO:0000256" key="1">
    <source>
        <dbReference type="ARBA" id="ARBA00004141"/>
    </source>
</evidence>
<dbReference type="Pfam" id="PF07690">
    <property type="entry name" value="MFS_1"/>
    <property type="match status" value="1"/>
</dbReference>
<feature type="transmembrane region" description="Helical" evidence="14">
    <location>
        <begin position="801"/>
        <end position="822"/>
    </location>
</feature>
<keyword evidence="10" id="KW-0408">Iron</keyword>
<dbReference type="Gene3D" id="3.90.1590.10">
    <property type="entry name" value="glutathione-dependent formaldehyde- activating enzyme (gfa)"/>
    <property type="match status" value="1"/>
</dbReference>
<dbReference type="Proteomes" id="UP000231358">
    <property type="component" value="Unassembled WGS sequence"/>
</dbReference>
<feature type="domain" description="CENP-V/GFA" evidence="16">
    <location>
        <begin position="6"/>
        <end position="123"/>
    </location>
</feature>
<evidence type="ECO:0000313" key="18">
    <source>
        <dbReference type="Proteomes" id="UP000231358"/>
    </source>
</evidence>
<name>A0A2G7G804_9EURO</name>
<dbReference type="PROSITE" id="PS51891">
    <property type="entry name" value="CENP_V_GFA"/>
    <property type="match status" value="1"/>
</dbReference>
<feature type="transmembrane region" description="Helical" evidence="14">
    <location>
        <begin position="763"/>
        <end position="781"/>
    </location>
</feature>
<dbReference type="Gene3D" id="1.20.1250.20">
    <property type="entry name" value="MFS general substrate transporter like domains"/>
    <property type="match status" value="2"/>
</dbReference>
<evidence type="ECO:0000256" key="6">
    <source>
        <dbReference type="ARBA" id="ARBA00022692"/>
    </source>
</evidence>
<feature type="transmembrane region" description="Helical" evidence="14">
    <location>
        <begin position="896"/>
        <end position="918"/>
    </location>
</feature>
<feature type="transmembrane region" description="Helical" evidence="14">
    <location>
        <begin position="842"/>
        <end position="860"/>
    </location>
</feature>
<feature type="transmembrane region" description="Helical" evidence="14">
    <location>
        <begin position="563"/>
        <end position="583"/>
    </location>
</feature>
<proteinExistence type="inferred from homology"/>
<dbReference type="SMART" id="SM01007">
    <property type="entry name" value="Aldolase_II"/>
    <property type="match status" value="1"/>
</dbReference>
<keyword evidence="8" id="KW-0862">Zinc</keyword>
<dbReference type="InterPro" id="IPR020846">
    <property type="entry name" value="MFS_dom"/>
</dbReference>
<evidence type="ECO:0000256" key="5">
    <source>
        <dbReference type="ARBA" id="ARBA00022496"/>
    </source>
</evidence>
<keyword evidence="6 14" id="KW-0812">Transmembrane</keyword>
<feature type="transmembrane region" description="Helical" evidence="14">
    <location>
        <begin position="683"/>
        <end position="706"/>
    </location>
</feature>
<dbReference type="PANTHER" id="PTHR23501">
    <property type="entry name" value="MAJOR FACILITATOR SUPERFAMILY"/>
    <property type="match status" value="1"/>
</dbReference>
<dbReference type="InterPro" id="IPR036409">
    <property type="entry name" value="Aldolase_II/adducin_N_sf"/>
</dbReference>
<feature type="transmembrane region" description="Helical" evidence="14">
    <location>
        <begin position="1003"/>
        <end position="1025"/>
    </location>
</feature>
<comment type="similarity">
    <text evidence="2">Belongs to the Gfa family.</text>
</comment>
<dbReference type="GO" id="GO:0015343">
    <property type="term" value="F:siderophore-iron transmembrane transporter activity"/>
    <property type="evidence" value="ECO:0007669"/>
    <property type="project" value="TreeGrafter"/>
</dbReference>
<evidence type="ECO:0000256" key="12">
    <source>
        <dbReference type="ARBA" id="ARBA00023136"/>
    </source>
</evidence>
<feature type="transmembrane region" description="Helical" evidence="14">
    <location>
        <begin position="652"/>
        <end position="671"/>
    </location>
</feature>
<evidence type="ECO:0000256" key="3">
    <source>
        <dbReference type="ARBA" id="ARBA00008335"/>
    </source>
</evidence>
<dbReference type="InterPro" id="IPR036259">
    <property type="entry name" value="MFS_trans_sf"/>
</dbReference>
<dbReference type="NCBIfam" id="NF004855">
    <property type="entry name" value="PRK06208.1"/>
    <property type="match status" value="1"/>
</dbReference>
<evidence type="ECO:0000256" key="8">
    <source>
        <dbReference type="ARBA" id="ARBA00022833"/>
    </source>
</evidence>
<evidence type="ECO:0000313" key="17">
    <source>
        <dbReference type="EMBL" id="PIG88725.1"/>
    </source>
</evidence>
<evidence type="ECO:0000259" key="16">
    <source>
        <dbReference type="PROSITE" id="PS51891"/>
    </source>
</evidence>
<dbReference type="SUPFAM" id="SSF53639">
    <property type="entry name" value="AraD/HMP-PK domain-like"/>
    <property type="match status" value="1"/>
</dbReference>
<feature type="domain" description="Major facilitator superfamily (MFS) profile" evidence="15">
    <location>
        <begin position="530"/>
        <end position="1028"/>
    </location>
</feature>
<dbReference type="SUPFAM" id="SSF51316">
    <property type="entry name" value="Mss4-like"/>
    <property type="match status" value="1"/>
</dbReference>
<dbReference type="InterPro" id="IPR006913">
    <property type="entry name" value="CENP-V/GFA"/>
</dbReference>
<feature type="transmembrane region" description="Helical" evidence="14">
    <location>
        <begin position="595"/>
        <end position="614"/>
    </location>
</feature>
<dbReference type="PANTHER" id="PTHR23501:SF200">
    <property type="entry name" value="TRANSPORTER, PUTATIVE (AFU_ORTHOLOGUE AFUA_3G01360)-RELATED"/>
    <property type="match status" value="1"/>
</dbReference>
<keyword evidence="7" id="KW-0479">Metal-binding</keyword>
<evidence type="ECO:0000256" key="10">
    <source>
        <dbReference type="ARBA" id="ARBA00023004"/>
    </source>
</evidence>